<name>A0A829PXG1_9MYCO</name>
<organism evidence="2 3">
    <name type="scientific">Mycobacteroides abscessus 21</name>
    <dbReference type="NCBI Taxonomy" id="1299324"/>
    <lineage>
        <taxon>Bacteria</taxon>
        <taxon>Bacillati</taxon>
        <taxon>Actinomycetota</taxon>
        <taxon>Actinomycetes</taxon>
        <taxon>Mycobacteriales</taxon>
        <taxon>Mycobacteriaceae</taxon>
        <taxon>Mycobacteroides</taxon>
        <taxon>Mycobacteroides abscessus</taxon>
    </lineage>
</organism>
<sequence length="202" mass="20894">MANALGLSIGATQLVATPDDPQSQPVVRSSILTLHEDGPPEVGVPSQPGLTLTGFVGRVGDPVGIVAADGSVHRAEWALTEAMRVLIADAVSSANFTAPPVLSASIPAHWSPQTVSTLRDAIDRVPAFAPGGRQLKLIPDARAALEALAAGRAHLIVASWWCAIWEARAAASRSPMRPAGSSRSGRPSDSPTSPVSRSTRCC</sequence>
<feature type="region of interest" description="Disordered" evidence="1">
    <location>
        <begin position="173"/>
        <end position="202"/>
    </location>
</feature>
<feature type="compositionally biased region" description="Low complexity" evidence="1">
    <location>
        <begin position="173"/>
        <end position="194"/>
    </location>
</feature>
<accession>A0A829PXG1</accession>
<dbReference type="EMBL" id="JAOF01000001">
    <property type="protein sequence ID" value="EUA44971.1"/>
    <property type="molecule type" value="Genomic_DNA"/>
</dbReference>
<dbReference type="AlphaFoldDB" id="A0A829PXG1"/>
<gene>
    <name evidence="2" type="ORF">I543_4658</name>
</gene>
<evidence type="ECO:0000313" key="2">
    <source>
        <dbReference type="EMBL" id="EUA44971.1"/>
    </source>
</evidence>
<dbReference type="Proteomes" id="UP000020103">
    <property type="component" value="Unassembled WGS sequence"/>
</dbReference>
<evidence type="ECO:0000256" key="1">
    <source>
        <dbReference type="SAM" id="MobiDB-lite"/>
    </source>
</evidence>
<comment type="caution">
    <text evidence="2">The sequence shown here is derived from an EMBL/GenBank/DDBJ whole genome shotgun (WGS) entry which is preliminary data.</text>
</comment>
<reference evidence="2 3" key="1">
    <citation type="submission" date="2013-12" db="EMBL/GenBank/DDBJ databases">
        <authorList>
            <person name="Madinger N."/>
            <person name="Lenaerts A."/>
            <person name="Ordway D."/>
            <person name="DeGroote M.A."/>
            <person name="Parker T."/>
            <person name="Sizemore C."/>
            <person name="Tallon L.J."/>
            <person name="Sadzewicz L.K."/>
            <person name="Sengamalay N."/>
            <person name="Fraser C.M."/>
            <person name="Hine E."/>
            <person name="Shefchek K.A."/>
            <person name="Das S.P."/>
            <person name="Tettelin H."/>
        </authorList>
    </citation>
    <scope>NUCLEOTIDE SEQUENCE [LARGE SCALE GENOMIC DNA]</scope>
    <source>
        <strain evidence="2 3">21</strain>
    </source>
</reference>
<protein>
    <submittedName>
        <fullName evidence="2">Uncharacterized protein</fullName>
    </submittedName>
</protein>
<proteinExistence type="predicted"/>
<evidence type="ECO:0000313" key="3">
    <source>
        <dbReference type="Proteomes" id="UP000020103"/>
    </source>
</evidence>